<dbReference type="NCBIfam" id="TIGR00132">
    <property type="entry name" value="gatA"/>
    <property type="match status" value="1"/>
</dbReference>
<feature type="active site" description="Acyl-ester intermediate" evidence="5">
    <location>
        <position position="159"/>
    </location>
</feature>
<comment type="catalytic activity">
    <reaction evidence="5">
        <text>L-glutamyl-tRNA(Gln) + L-glutamine + ATP + H2O = L-glutaminyl-tRNA(Gln) + L-glutamate + ADP + phosphate + H(+)</text>
        <dbReference type="Rhea" id="RHEA:17521"/>
        <dbReference type="Rhea" id="RHEA-COMP:9681"/>
        <dbReference type="Rhea" id="RHEA-COMP:9684"/>
        <dbReference type="ChEBI" id="CHEBI:15377"/>
        <dbReference type="ChEBI" id="CHEBI:15378"/>
        <dbReference type="ChEBI" id="CHEBI:29985"/>
        <dbReference type="ChEBI" id="CHEBI:30616"/>
        <dbReference type="ChEBI" id="CHEBI:43474"/>
        <dbReference type="ChEBI" id="CHEBI:58359"/>
        <dbReference type="ChEBI" id="CHEBI:78520"/>
        <dbReference type="ChEBI" id="CHEBI:78521"/>
        <dbReference type="ChEBI" id="CHEBI:456216"/>
        <dbReference type="EC" id="6.3.5.7"/>
    </reaction>
</comment>
<dbReference type="InterPro" id="IPR036928">
    <property type="entry name" value="AS_sf"/>
</dbReference>
<dbReference type="GO" id="GO:0016740">
    <property type="term" value="F:transferase activity"/>
    <property type="evidence" value="ECO:0007669"/>
    <property type="project" value="UniProtKB-KW"/>
</dbReference>
<dbReference type="SUPFAM" id="SSF75304">
    <property type="entry name" value="Amidase signature (AS) enzymes"/>
    <property type="match status" value="1"/>
</dbReference>
<evidence type="ECO:0000256" key="3">
    <source>
        <dbReference type="ARBA" id="ARBA00022840"/>
    </source>
</evidence>
<comment type="function">
    <text evidence="5">Allows the formation of correctly charged Gln-tRNA(Gln) through the transamidation of misacylated Glu-tRNA(Gln) in organisms which lack glutaminyl-tRNA synthetase. The reaction takes place in the presence of glutamine and ATP through an activated gamma-phospho-Glu-tRNA(Gln).</text>
</comment>
<dbReference type="Gene3D" id="3.90.1300.10">
    <property type="entry name" value="Amidase signature (AS) domain"/>
    <property type="match status" value="1"/>
</dbReference>
<dbReference type="PANTHER" id="PTHR11895:SF7">
    <property type="entry name" value="GLUTAMYL-TRNA(GLN) AMIDOTRANSFERASE SUBUNIT A, MITOCHONDRIAL"/>
    <property type="match status" value="1"/>
</dbReference>
<proteinExistence type="inferred from homology"/>
<feature type="active site" description="Charge relay system" evidence="5">
    <location>
        <position position="61"/>
    </location>
</feature>
<organism evidence="7 8">
    <name type="scientific">Caldiarchaeum subterraneum</name>
    <dbReference type="NCBI Taxonomy" id="311458"/>
    <lineage>
        <taxon>Archaea</taxon>
        <taxon>Nitrososphaerota</taxon>
        <taxon>Candidatus Caldarchaeales</taxon>
        <taxon>Candidatus Caldarchaeaceae</taxon>
        <taxon>Candidatus Caldarchaeum</taxon>
    </lineage>
</organism>
<dbReference type="EC" id="6.3.5.7" evidence="5"/>
<protein>
    <recommendedName>
        <fullName evidence="5">Glutamyl-tRNA(Gln) amidotransferase subunit A</fullName>
        <shortName evidence="5">Glu-ADT subunit A</shortName>
        <ecNumber evidence="5">6.3.5.7</ecNumber>
    </recommendedName>
</protein>
<comment type="similarity">
    <text evidence="5">Belongs to the amidase family. GatA subfamily.</text>
</comment>
<dbReference type="PANTHER" id="PTHR11895">
    <property type="entry name" value="TRANSAMIDASE"/>
    <property type="match status" value="1"/>
</dbReference>
<evidence type="ECO:0000313" key="7">
    <source>
        <dbReference type="EMBL" id="HIQ30522.1"/>
    </source>
</evidence>
<evidence type="ECO:0000259" key="6">
    <source>
        <dbReference type="Pfam" id="PF01425"/>
    </source>
</evidence>
<keyword evidence="1 5" id="KW-0436">Ligase</keyword>
<dbReference type="GO" id="GO:0030956">
    <property type="term" value="C:glutamyl-tRNA(Gln) amidotransferase complex"/>
    <property type="evidence" value="ECO:0007669"/>
    <property type="project" value="InterPro"/>
</dbReference>
<reference evidence="7" key="1">
    <citation type="journal article" date="2020" name="ISME J.">
        <title>Gammaproteobacteria mediating utilization of methyl-, sulfur- and petroleum organic compounds in deep ocean hydrothermal plumes.</title>
        <authorList>
            <person name="Zhou Z."/>
            <person name="Liu Y."/>
            <person name="Pan J."/>
            <person name="Cron B.R."/>
            <person name="Toner B.M."/>
            <person name="Anantharaman K."/>
            <person name="Breier J.A."/>
            <person name="Dick G.J."/>
            <person name="Li M."/>
        </authorList>
    </citation>
    <scope>NUCLEOTIDE SEQUENCE</scope>
    <source>
        <strain evidence="7">SZUA-1515</strain>
    </source>
</reference>
<dbReference type="GO" id="GO:0050567">
    <property type="term" value="F:glutaminyl-tRNA synthase (glutamine-hydrolyzing) activity"/>
    <property type="evidence" value="ECO:0007669"/>
    <property type="project" value="UniProtKB-UniRule"/>
</dbReference>
<dbReference type="EMBL" id="DQVM01000165">
    <property type="protein sequence ID" value="HIQ30522.1"/>
    <property type="molecule type" value="Genomic_DNA"/>
</dbReference>
<dbReference type="Pfam" id="PF01425">
    <property type="entry name" value="Amidase"/>
    <property type="match status" value="1"/>
</dbReference>
<keyword evidence="4 5" id="KW-0648">Protein biosynthesis</keyword>
<accession>A0A832ZX86</accession>
<dbReference type="InterPro" id="IPR004412">
    <property type="entry name" value="GatA"/>
</dbReference>
<keyword evidence="7" id="KW-0808">Transferase</keyword>
<name>A0A832ZX86_CALS0</name>
<evidence type="ECO:0000256" key="2">
    <source>
        <dbReference type="ARBA" id="ARBA00022741"/>
    </source>
</evidence>
<dbReference type="AlphaFoldDB" id="A0A832ZX86"/>
<sequence>MKPLAETPAEERLKQLKTVYSRQREAAERFNAYITLRSLEEVEEDAESSEGPLKGVLLPIKDNISTRGVKTTCASRMLAGYSPPYDASVVKLLKKAGATVVGKTNMDEFAMGSTGENSAFGPTRNPWDVDRVPGGSSSGSAVAVAYHGYVSLGSDTGGSIRLPACYCGVLGLKPTYGLVSRFGLIPYAESLEQIGPFSRFSKDLAMLMKLLIEYDEMDMTMTPSTSLRNSIASRLEAIIKSTGKPAVVNGVKIAYSSKLISLADSRVQRVIENFISYLRDEMHAEVSDVDLPMLDKSLSAYYIIAMVEASSNLARYDATYYITRETYTSYWQDTIRLRSEKFGDEVKRRIIMGSFASSAGYMGRYYLKALKVRRFIKNLVSEVLSRFDFLLMPVSPSPPPKLGEAVGVDAYALDIYTVVPNLTGHPALAIPIGFSSGLPVGVQFISDYYKDAELVYLAYLLEDRVYDPRKAPG</sequence>
<feature type="domain" description="Amidase" evidence="6">
    <location>
        <begin position="19"/>
        <end position="454"/>
    </location>
</feature>
<comment type="caution">
    <text evidence="7">The sequence shown here is derived from an EMBL/GenBank/DDBJ whole genome shotgun (WGS) entry which is preliminary data.</text>
</comment>
<dbReference type="InterPro" id="IPR000120">
    <property type="entry name" value="Amidase"/>
</dbReference>
<evidence type="ECO:0000256" key="4">
    <source>
        <dbReference type="ARBA" id="ARBA00022917"/>
    </source>
</evidence>
<keyword evidence="2 5" id="KW-0547">Nucleotide-binding</keyword>
<dbReference type="InterPro" id="IPR023631">
    <property type="entry name" value="Amidase_dom"/>
</dbReference>
<gene>
    <name evidence="5 7" type="primary">gatA</name>
    <name evidence="7" type="ORF">EYH45_08200</name>
</gene>
<keyword evidence="3 5" id="KW-0067">ATP-binding</keyword>
<dbReference type="HAMAP" id="MF_00120">
    <property type="entry name" value="GatA"/>
    <property type="match status" value="1"/>
</dbReference>
<evidence type="ECO:0000256" key="5">
    <source>
        <dbReference type="HAMAP-Rule" id="MF_00120"/>
    </source>
</evidence>
<dbReference type="GO" id="GO:0006412">
    <property type="term" value="P:translation"/>
    <property type="evidence" value="ECO:0007669"/>
    <property type="project" value="UniProtKB-UniRule"/>
</dbReference>
<dbReference type="Proteomes" id="UP000608579">
    <property type="component" value="Unassembled WGS sequence"/>
</dbReference>
<evidence type="ECO:0000256" key="1">
    <source>
        <dbReference type="ARBA" id="ARBA00022598"/>
    </source>
</evidence>
<feature type="active site" description="Charge relay system" evidence="5">
    <location>
        <position position="136"/>
    </location>
</feature>
<comment type="subunit">
    <text evidence="5">Heterotrimer of A, B and C subunits.</text>
</comment>
<dbReference type="GO" id="GO:0005524">
    <property type="term" value="F:ATP binding"/>
    <property type="evidence" value="ECO:0007669"/>
    <property type="project" value="UniProtKB-KW"/>
</dbReference>
<evidence type="ECO:0000313" key="8">
    <source>
        <dbReference type="Proteomes" id="UP000608579"/>
    </source>
</evidence>